<evidence type="ECO:0000313" key="2">
    <source>
        <dbReference type="EMBL" id="RKN44425.1"/>
    </source>
</evidence>
<proteinExistence type="predicted"/>
<reference evidence="2 3" key="1">
    <citation type="journal article" date="2004" name="Syst. Appl. Microbiol.">
        <title>Cryptoendolithic actinomycetes from antarctic sandstone rock samples: Micromonospora endolithica sp. nov. and two isolates related to Micromonospora coerulea Jensen 1932.</title>
        <authorList>
            <person name="Hirsch P."/>
            <person name="Mevs U."/>
            <person name="Kroppenstedt R.M."/>
            <person name="Schumann P."/>
            <person name="Stackebrandt E."/>
        </authorList>
    </citation>
    <scope>NUCLEOTIDE SEQUENCE [LARGE SCALE GENOMIC DNA]</scope>
    <source>
        <strain evidence="2 3">JCM 12677</strain>
    </source>
</reference>
<sequence>MPGNVFPGARCTQERRGHEFVGGGNNSATCPTPPLHRPGSALFRSARRSWATPRSRLRSPGGWGFSGLARVSAPWAVTRVRRSGWWWRCPPGGPRHRDQLDVIEVGVSGRRRYPNFTDRVLVLAAGGPGPRPGEAGMCPGPGRVRVRRGGRWRPR</sequence>
<feature type="compositionally biased region" description="Low complexity" evidence="1">
    <location>
        <begin position="132"/>
        <end position="143"/>
    </location>
</feature>
<dbReference type="OrthoDB" id="9922930at2"/>
<feature type="compositionally biased region" description="Basic residues" evidence="1">
    <location>
        <begin position="144"/>
        <end position="155"/>
    </location>
</feature>
<evidence type="ECO:0000313" key="3">
    <source>
        <dbReference type="Proteomes" id="UP000281726"/>
    </source>
</evidence>
<keyword evidence="3" id="KW-1185">Reference proteome</keyword>
<feature type="region of interest" description="Disordered" evidence="1">
    <location>
        <begin position="132"/>
        <end position="155"/>
    </location>
</feature>
<comment type="caution">
    <text evidence="2">The sequence shown here is derived from an EMBL/GenBank/DDBJ whole genome shotgun (WGS) entry which is preliminary data.</text>
</comment>
<feature type="region of interest" description="Disordered" evidence="1">
    <location>
        <begin position="1"/>
        <end position="36"/>
    </location>
</feature>
<gene>
    <name evidence="2" type="ORF">D7223_19425</name>
</gene>
<name>A0A3A9Z7X6_9ACTN</name>
<evidence type="ECO:0000256" key="1">
    <source>
        <dbReference type="SAM" id="MobiDB-lite"/>
    </source>
</evidence>
<accession>A0A3A9Z7X6</accession>
<dbReference type="Proteomes" id="UP000281726">
    <property type="component" value="Unassembled WGS sequence"/>
</dbReference>
<dbReference type="EMBL" id="RBAK01000007">
    <property type="protein sequence ID" value="RKN44425.1"/>
    <property type="molecule type" value="Genomic_DNA"/>
</dbReference>
<dbReference type="AlphaFoldDB" id="A0A3A9Z7X6"/>
<protein>
    <submittedName>
        <fullName evidence="2">Uncharacterized protein</fullName>
    </submittedName>
</protein>
<organism evidence="2 3">
    <name type="scientific">Micromonospora endolithica</name>
    <dbReference type="NCBI Taxonomy" id="230091"/>
    <lineage>
        <taxon>Bacteria</taxon>
        <taxon>Bacillati</taxon>
        <taxon>Actinomycetota</taxon>
        <taxon>Actinomycetes</taxon>
        <taxon>Micromonosporales</taxon>
        <taxon>Micromonosporaceae</taxon>
        <taxon>Micromonospora</taxon>
    </lineage>
</organism>